<protein>
    <recommendedName>
        <fullName evidence="3">AB hydrolase-1 domain-containing protein</fullName>
    </recommendedName>
</protein>
<reference evidence="1 2" key="1">
    <citation type="journal article" date="2015" name="Sci. Rep.">
        <title>Chromosome-level genome map provides insights into diverse defense mechanisms in the medicinal fungus Ganoderma sinense.</title>
        <authorList>
            <person name="Zhu Y."/>
            <person name="Xu J."/>
            <person name="Sun C."/>
            <person name="Zhou S."/>
            <person name="Xu H."/>
            <person name="Nelson D.R."/>
            <person name="Qian J."/>
            <person name="Song J."/>
            <person name="Luo H."/>
            <person name="Xiang L."/>
            <person name="Li Y."/>
            <person name="Xu Z."/>
            <person name="Ji A."/>
            <person name="Wang L."/>
            <person name="Lu S."/>
            <person name="Hayward A."/>
            <person name="Sun W."/>
            <person name="Li X."/>
            <person name="Schwartz D.C."/>
            <person name="Wang Y."/>
            <person name="Chen S."/>
        </authorList>
    </citation>
    <scope>NUCLEOTIDE SEQUENCE [LARGE SCALE GENOMIC DNA]</scope>
    <source>
        <strain evidence="1 2">ZZ0214-1</strain>
    </source>
</reference>
<dbReference type="SUPFAM" id="SSF53474">
    <property type="entry name" value="alpha/beta-Hydrolases"/>
    <property type="match status" value="1"/>
</dbReference>
<gene>
    <name evidence="1" type="ORF">GSI_04703</name>
</gene>
<accession>A0A2G8SHL0</accession>
<name>A0A2G8SHL0_9APHY</name>
<comment type="caution">
    <text evidence="1">The sequence shown here is derived from an EMBL/GenBank/DDBJ whole genome shotgun (WGS) entry which is preliminary data.</text>
</comment>
<dbReference type="EMBL" id="AYKW01000008">
    <property type="protein sequence ID" value="PIL33253.1"/>
    <property type="molecule type" value="Genomic_DNA"/>
</dbReference>
<dbReference type="Gene3D" id="3.40.50.1820">
    <property type="entry name" value="alpha/beta hydrolase"/>
    <property type="match status" value="1"/>
</dbReference>
<dbReference type="InterPro" id="IPR029058">
    <property type="entry name" value="AB_hydrolase_fold"/>
</dbReference>
<proteinExistence type="predicted"/>
<evidence type="ECO:0008006" key="3">
    <source>
        <dbReference type="Google" id="ProtNLM"/>
    </source>
</evidence>
<sequence length="136" mass="14674">MASVALSTVLDSGAPDGRTDYTTIVLIHGRVMGQSGTFKKLLPLASGHGVGIIAANRRDYPGSHPYTPEERARLERLAAASPEAADVRSEAENFLRERGREVYDYLVDLVKREAIPPTRAEGDDARGGIVLVGWSV</sequence>
<dbReference type="Proteomes" id="UP000230002">
    <property type="component" value="Unassembled WGS sequence"/>
</dbReference>
<evidence type="ECO:0000313" key="2">
    <source>
        <dbReference type="Proteomes" id="UP000230002"/>
    </source>
</evidence>
<dbReference type="OrthoDB" id="5311491at2759"/>
<organism evidence="1 2">
    <name type="scientific">Ganoderma sinense ZZ0214-1</name>
    <dbReference type="NCBI Taxonomy" id="1077348"/>
    <lineage>
        <taxon>Eukaryota</taxon>
        <taxon>Fungi</taxon>
        <taxon>Dikarya</taxon>
        <taxon>Basidiomycota</taxon>
        <taxon>Agaricomycotina</taxon>
        <taxon>Agaricomycetes</taxon>
        <taxon>Polyporales</taxon>
        <taxon>Polyporaceae</taxon>
        <taxon>Ganoderma</taxon>
    </lineage>
</organism>
<evidence type="ECO:0000313" key="1">
    <source>
        <dbReference type="EMBL" id="PIL33253.1"/>
    </source>
</evidence>
<keyword evidence="2" id="KW-1185">Reference proteome</keyword>
<dbReference type="AlphaFoldDB" id="A0A2G8SHL0"/>